<keyword evidence="5" id="KW-0547">Nucleotide-binding</keyword>
<evidence type="ECO:0000313" key="12">
    <source>
        <dbReference type="Proteomes" id="UP000650524"/>
    </source>
</evidence>
<evidence type="ECO:0000256" key="3">
    <source>
        <dbReference type="ARBA" id="ARBA00022722"/>
    </source>
</evidence>
<evidence type="ECO:0000256" key="9">
    <source>
        <dbReference type="ARBA" id="ARBA00023118"/>
    </source>
</evidence>
<evidence type="ECO:0000256" key="6">
    <source>
        <dbReference type="ARBA" id="ARBA00022801"/>
    </source>
</evidence>
<gene>
    <name evidence="11" type="primary">cas3</name>
    <name evidence="11" type="ORF">H8E19_09010</name>
</gene>
<accession>A0A8J6T4I1</accession>
<keyword evidence="6" id="KW-0378">Hydrolase</keyword>
<keyword evidence="7" id="KW-0347">Helicase</keyword>
<dbReference type="AlphaFoldDB" id="A0A8J6T4I1"/>
<dbReference type="GO" id="GO:0003724">
    <property type="term" value="F:RNA helicase activity"/>
    <property type="evidence" value="ECO:0007669"/>
    <property type="project" value="TreeGrafter"/>
</dbReference>
<keyword evidence="8" id="KW-0067">ATP-binding</keyword>
<dbReference type="InterPro" id="IPR001650">
    <property type="entry name" value="Helicase_C-like"/>
</dbReference>
<dbReference type="InterPro" id="IPR006483">
    <property type="entry name" value="CRISPR-assoc_Cas3_HD"/>
</dbReference>
<comment type="similarity">
    <text evidence="2">In the central section; belongs to the CRISPR-associated helicase Cas3 family.</text>
</comment>
<dbReference type="PANTHER" id="PTHR47963">
    <property type="entry name" value="DEAD-BOX ATP-DEPENDENT RNA HELICASE 47, MITOCHONDRIAL"/>
    <property type="match status" value="1"/>
</dbReference>
<keyword evidence="3" id="KW-0540">Nuclease</keyword>
<evidence type="ECO:0000256" key="8">
    <source>
        <dbReference type="ARBA" id="ARBA00022840"/>
    </source>
</evidence>
<dbReference type="GO" id="GO:0046872">
    <property type="term" value="F:metal ion binding"/>
    <property type="evidence" value="ECO:0007669"/>
    <property type="project" value="UniProtKB-KW"/>
</dbReference>
<dbReference type="SMART" id="SM00490">
    <property type="entry name" value="HELICc"/>
    <property type="match status" value="1"/>
</dbReference>
<dbReference type="InterPro" id="IPR027417">
    <property type="entry name" value="P-loop_NTPase"/>
</dbReference>
<evidence type="ECO:0000256" key="5">
    <source>
        <dbReference type="ARBA" id="ARBA00022741"/>
    </source>
</evidence>
<dbReference type="NCBIfam" id="TIGR01596">
    <property type="entry name" value="cas3_HD"/>
    <property type="match status" value="1"/>
</dbReference>
<dbReference type="PANTHER" id="PTHR47963:SF9">
    <property type="entry name" value="CRISPR-ASSOCIATED ENDONUCLEASE_HELICASE CAS3"/>
    <property type="match status" value="1"/>
</dbReference>
<dbReference type="NCBIfam" id="TIGR01587">
    <property type="entry name" value="cas3_core"/>
    <property type="match status" value="1"/>
</dbReference>
<proteinExistence type="inferred from homology"/>
<dbReference type="InterPro" id="IPR006474">
    <property type="entry name" value="Helicase_Cas3_CRISPR-ass_core"/>
</dbReference>
<evidence type="ECO:0000256" key="7">
    <source>
        <dbReference type="ARBA" id="ARBA00022806"/>
    </source>
</evidence>
<dbReference type="SMART" id="SM00487">
    <property type="entry name" value="DEXDc"/>
    <property type="match status" value="1"/>
</dbReference>
<comment type="similarity">
    <text evidence="1">In the N-terminal section; belongs to the CRISPR-associated nuclease Cas3-HD family.</text>
</comment>
<dbReference type="GO" id="GO:0016787">
    <property type="term" value="F:hydrolase activity"/>
    <property type="evidence" value="ECO:0007669"/>
    <property type="project" value="UniProtKB-KW"/>
</dbReference>
<evidence type="ECO:0000259" key="10">
    <source>
        <dbReference type="PROSITE" id="PS51643"/>
    </source>
</evidence>
<evidence type="ECO:0000313" key="11">
    <source>
        <dbReference type="EMBL" id="MBC8177532.1"/>
    </source>
</evidence>
<comment type="caution">
    <text evidence="11">The sequence shown here is derived from an EMBL/GenBank/DDBJ whole genome shotgun (WGS) entry which is preliminary data.</text>
</comment>
<organism evidence="11 12">
    <name type="scientific">Candidatus Desulfacyla euxinica</name>
    <dbReference type="NCBI Taxonomy" id="2841693"/>
    <lineage>
        <taxon>Bacteria</taxon>
        <taxon>Deltaproteobacteria</taxon>
        <taxon>Candidatus Desulfacyla</taxon>
    </lineage>
</organism>
<dbReference type="Pfam" id="PF22590">
    <property type="entry name" value="Cas3-like_C_2"/>
    <property type="match status" value="1"/>
</dbReference>
<dbReference type="GO" id="GO:0003723">
    <property type="term" value="F:RNA binding"/>
    <property type="evidence" value="ECO:0007669"/>
    <property type="project" value="TreeGrafter"/>
</dbReference>
<dbReference type="InterPro" id="IPR054712">
    <property type="entry name" value="Cas3-like_dom"/>
</dbReference>
<sequence length="861" mass="95307">MSDKAISMIHFWAKTTSEGKPGISVYDHMVNVGCVARCIAETSPEILDRFQLRSSVVGTLAALHDLGKISPGFQRKCKAWLEENGLTKIAGNGCWDTGMESDHGKVSHAAIQTFLVEKGIDRKTAKFVSTVLGAHHGRLTPPSDRGYRPQKAISETCSSIDWDPGRKANAQKIWGRFTESNTSFTFSDTSASLWWLAGLTSVADWIGSDERFFSSENNEHPVNNEVAALQALDTIGFRQIEFIRNLSFHDLFHDAEKPEILWVSNEMQEKTLAVINGPGVYVIEAPMGMGKTEAALWAAYQILVSGKGTGIYFALPTQATSNRMHLRMNEFVRRISRASNASRLIHGNAWLMDQTAGLLPAATSPGSVSEDARSGRDWFASAKRALLAPFGVGTVDQALLGVVAAKHFFVRHFALAGKVVILDEVHSYDLYTGTLIDKLITTLEGLGCTVVVLSATLSGKRRGQIVSHPDDNSNKAELPYPLITGRHEGNPLEPAAAAPPTSRTIKVDFITAEDAAKEAINLAQNGGAVLWICNTVDSAQKQYQRFTGLTQEDFPVGLLHSRFPFWRREEIEAEWMTRFGKNGATRCGSILVSTQIVEQSVDLDADLLITELAPTDMLLQRLGRLWRHNRKDDDRPVDTARLCIVKEKNSLEDFRNMEPKAIIDALGGKAHVYDPFVLLRSLDVWHGQNEVNIPAQIRMLIELTYEDRDNEPESWLKLYDDAYGQALAHRQRALMSSNIWSVALSDAEGVQTRLNEMPTVVLVLCRSLSDHKATFIDQSRGCLGSDQYRLPTAQAIHKNLVKIPRYHFDCIELCSAFTDYLYGEQSIGIVAESGAVEVKGLKDGTLLFYSDELGLIIKKSS</sequence>
<dbReference type="CDD" id="cd09641">
    <property type="entry name" value="Cas3''_I"/>
    <property type="match status" value="1"/>
</dbReference>
<keyword evidence="4" id="KW-0479">Metal-binding</keyword>
<dbReference type="PROSITE" id="PS51643">
    <property type="entry name" value="HD_CAS3"/>
    <property type="match status" value="1"/>
</dbReference>
<evidence type="ECO:0000256" key="1">
    <source>
        <dbReference type="ARBA" id="ARBA00006847"/>
    </source>
</evidence>
<evidence type="ECO:0000256" key="4">
    <source>
        <dbReference type="ARBA" id="ARBA00022723"/>
    </source>
</evidence>
<keyword evidence="9" id="KW-0051">Antiviral defense</keyword>
<dbReference type="GO" id="GO:0004518">
    <property type="term" value="F:nuclease activity"/>
    <property type="evidence" value="ECO:0007669"/>
    <property type="project" value="UniProtKB-KW"/>
</dbReference>
<dbReference type="SUPFAM" id="SSF52540">
    <property type="entry name" value="P-loop containing nucleoside triphosphate hydrolases"/>
    <property type="match status" value="1"/>
</dbReference>
<dbReference type="Gene3D" id="1.10.3210.30">
    <property type="match status" value="1"/>
</dbReference>
<dbReference type="Proteomes" id="UP000650524">
    <property type="component" value="Unassembled WGS sequence"/>
</dbReference>
<dbReference type="EMBL" id="JACNJD010000216">
    <property type="protein sequence ID" value="MBC8177532.1"/>
    <property type="molecule type" value="Genomic_DNA"/>
</dbReference>
<reference evidence="11 12" key="1">
    <citation type="submission" date="2020-08" db="EMBL/GenBank/DDBJ databases">
        <title>Bridging the membrane lipid divide: bacteria of the FCB group superphylum have the potential to synthesize archaeal ether lipids.</title>
        <authorList>
            <person name="Villanueva L."/>
            <person name="Von Meijenfeldt F.A.B."/>
            <person name="Westbye A.B."/>
            <person name="Yadav S."/>
            <person name="Hopmans E.C."/>
            <person name="Dutilh B.E."/>
            <person name="Sinninghe Damste J.S."/>
        </authorList>
    </citation>
    <scope>NUCLEOTIDE SEQUENCE [LARGE SCALE GENOMIC DNA]</scope>
    <source>
        <strain evidence="11">NIOZ-UU27</strain>
    </source>
</reference>
<dbReference type="GO" id="GO:0005524">
    <property type="term" value="F:ATP binding"/>
    <property type="evidence" value="ECO:0007669"/>
    <property type="project" value="UniProtKB-KW"/>
</dbReference>
<evidence type="ECO:0000256" key="2">
    <source>
        <dbReference type="ARBA" id="ARBA00009046"/>
    </source>
</evidence>
<protein>
    <submittedName>
        <fullName evidence="11">CRISPR-associated helicase Cas3</fullName>
    </submittedName>
</protein>
<feature type="domain" description="HD Cas3-type" evidence="10">
    <location>
        <begin position="18"/>
        <end position="206"/>
    </location>
</feature>
<dbReference type="InterPro" id="IPR014001">
    <property type="entry name" value="Helicase_ATP-bd"/>
</dbReference>
<dbReference type="SUPFAM" id="SSF109604">
    <property type="entry name" value="HD-domain/PDEase-like"/>
    <property type="match status" value="1"/>
</dbReference>
<name>A0A8J6T4I1_9DELT</name>
<dbReference type="InterPro" id="IPR050547">
    <property type="entry name" value="DEAD_box_RNA_helicases"/>
</dbReference>
<dbReference type="GO" id="GO:0051607">
    <property type="term" value="P:defense response to virus"/>
    <property type="evidence" value="ECO:0007669"/>
    <property type="project" value="UniProtKB-KW"/>
</dbReference>
<dbReference type="Pfam" id="PF18019">
    <property type="entry name" value="Cas3_HD"/>
    <property type="match status" value="1"/>
</dbReference>
<dbReference type="InterPro" id="IPR038257">
    <property type="entry name" value="CRISPR-assoc_Cas3_HD_sf"/>
</dbReference>
<dbReference type="Gene3D" id="3.40.50.300">
    <property type="entry name" value="P-loop containing nucleotide triphosphate hydrolases"/>
    <property type="match status" value="2"/>
</dbReference>